<feature type="transmembrane region" description="Helical" evidence="1">
    <location>
        <begin position="37"/>
        <end position="60"/>
    </location>
</feature>
<dbReference type="EMBL" id="JBICBT010001030">
    <property type="protein sequence ID" value="KAL3086862.1"/>
    <property type="molecule type" value="Genomic_DNA"/>
</dbReference>
<sequence length="127" mass="14630">MAILLALVISYGFFLAYLLVNNLSFKLDIVTNANKNIFLQVLFISTVNIVTCLCYVLMGFVELPQWAYYMATFMWLFCHGFPPIIYLTMNKTIRKECAKMISSRIWAKKTSNLVNVQTKVVILATKR</sequence>
<dbReference type="Proteomes" id="UP001620626">
    <property type="component" value="Unassembled WGS sequence"/>
</dbReference>
<evidence type="ECO:0000313" key="3">
    <source>
        <dbReference type="Proteomes" id="UP001620626"/>
    </source>
</evidence>
<protein>
    <submittedName>
        <fullName evidence="2">Uncharacterized protein</fullName>
    </submittedName>
</protein>
<name>A0ABD2J8I8_9BILA</name>
<dbReference type="AlphaFoldDB" id="A0ABD2J8I8"/>
<evidence type="ECO:0000313" key="2">
    <source>
        <dbReference type="EMBL" id="KAL3086862.1"/>
    </source>
</evidence>
<feature type="transmembrane region" description="Helical" evidence="1">
    <location>
        <begin position="66"/>
        <end position="89"/>
    </location>
</feature>
<reference evidence="2 3" key="1">
    <citation type="submission" date="2024-10" db="EMBL/GenBank/DDBJ databases">
        <authorList>
            <person name="Kim D."/>
        </authorList>
    </citation>
    <scope>NUCLEOTIDE SEQUENCE [LARGE SCALE GENOMIC DNA]</scope>
    <source>
        <strain evidence="2">BH-2024</strain>
    </source>
</reference>
<evidence type="ECO:0000256" key="1">
    <source>
        <dbReference type="SAM" id="Phobius"/>
    </source>
</evidence>
<comment type="caution">
    <text evidence="2">The sequence shown here is derived from an EMBL/GenBank/DDBJ whole genome shotgun (WGS) entry which is preliminary data.</text>
</comment>
<gene>
    <name evidence="2" type="ORF">niasHT_030941</name>
</gene>
<dbReference type="Pfam" id="PF10321">
    <property type="entry name" value="7TM_GPCR_Srt"/>
    <property type="match status" value="1"/>
</dbReference>
<feature type="transmembrane region" description="Helical" evidence="1">
    <location>
        <begin position="6"/>
        <end position="25"/>
    </location>
</feature>
<proteinExistence type="predicted"/>
<dbReference type="InterPro" id="IPR019425">
    <property type="entry name" value="7TM_GPCR_serpentine_rcpt_Srt"/>
</dbReference>
<keyword evidence="3" id="KW-1185">Reference proteome</keyword>
<organism evidence="2 3">
    <name type="scientific">Heterodera trifolii</name>
    <dbReference type="NCBI Taxonomy" id="157864"/>
    <lineage>
        <taxon>Eukaryota</taxon>
        <taxon>Metazoa</taxon>
        <taxon>Ecdysozoa</taxon>
        <taxon>Nematoda</taxon>
        <taxon>Chromadorea</taxon>
        <taxon>Rhabditida</taxon>
        <taxon>Tylenchina</taxon>
        <taxon>Tylenchomorpha</taxon>
        <taxon>Tylenchoidea</taxon>
        <taxon>Heteroderidae</taxon>
        <taxon>Heteroderinae</taxon>
        <taxon>Heterodera</taxon>
    </lineage>
</organism>
<keyword evidence="1" id="KW-1133">Transmembrane helix</keyword>
<keyword evidence="1" id="KW-0472">Membrane</keyword>
<keyword evidence="1" id="KW-0812">Transmembrane</keyword>
<dbReference type="SUPFAM" id="SSF81321">
    <property type="entry name" value="Family A G protein-coupled receptor-like"/>
    <property type="match status" value="1"/>
</dbReference>
<dbReference type="PANTHER" id="PTHR23021">
    <property type="entry name" value="SERPENTINE RECEPTOR, CLASS T"/>
    <property type="match status" value="1"/>
</dbReference>
<accession>A0ABD2J8I8</accession>